<comment type="caution">
    <text evidence="1">The sequence shown here is derived from an EMBL/GenBank/DDBJ whole genome shotgun (WGS) entry which is preliminary data.</text>
</comment>
<protein>
    <recommendedName>
        <fullName evidence="3">F-box domain-containing protein</fullName>
    </recommendedName>
</protein>
<dbReference type="Proteomes" id="UP000664534">
    <property type="component" value="Unassembled WGS sequence"/>
</dbReference>
<dbReference type="EMBL" id="CAJPDT010000024">
    <property type="protein sequence ID" value="CAF9919881.1"/>
    <property type="molecule type" value="Genomic_DNA"/>
</dbReference>
<keyword evidence="2" id="KW-1185">Reference proteome</keyword>
<proteinExistence type="predicted"/>
<evidence type="ECO:0000313" key="1">
    <source>
        <dbReference type="EMBL" id="CAF9919881.1"/>
    </source>
</evidence>
<evidence type="ECO:0000313" key="2">
    <source>
        <dbReference type="Proteomes" id="UP000664534"/>
    </source>
</evidence>
<accession>A0A8H3FFE1</accession>
<organism evidence="1 2">
    <name type="scientific">Imshaugia aleurites</name>
    <dbReference type="NCBI Taxonomy" id="172621"/>
    <lineage>
        <taxon>Eukaryota</taxon>
        <taxon>Fungi</taxon>
        <taxon>Dikarya</taxon>
        <taxon>Ascomycota</taxon>
        <taxon>Pezizomycotina</taxon>
        <taxon>Lecanoromycetes</taxon>
        <taxon>OSLEUM clade</taxon>
        <taxon>Lecanoromycetidae</taxon>
        <taxon>Lecanorales</taxon>
        <taxon>Lecanorineae</taxon>
        <taxon>Parmeliaceae</taxon>
        <taxon>Imshaugia</taxon>
    </lineage>
</organism>
<evidence type="ECO:0008006" key="3">
    <source>
        <dbReference type="Google" id="ProtNLM"/>
    </source>
</evidence>
<gene>
    <name evidence="1" type="ORF">IMSHALPRED_004748</name>
</gene>
<sequence length="501" mass="56505">MAEPEHELDPSIWSNTPYDILLNIIKYSDIPTQINWSCTSRALYPVASSNIWGSLRLLGSEIEAYVFIVSGQWSTDRAYGIVHFLLESAYRGQLHAWNHVFANDRTCGTFVHRSHGIERYSDYQQLVVTLPTSHVKDLEIDNQGFDVQHPICPQFDMDLVLSTLLRRLPRLQSFGFMGPLSANALAAIIQVDHLRVLQVRNGSDVLTPLIVPNPVFTVPWLDFALNWSTLANLQRLEVLELGRLISHEAGELAQGVASLNLRKLKISCWGWEYENTDPSNSVPSNHLSPLVDFLDAITTLDLDVDHACRGFPSTLEDLVLIDKHRTQIPSLHQLIATAILPCEHLKSLSTKISVNGSCYEIINKMGLPAYHKTVGLHSWQQFSSDEDMRILHQYQSPSGEKLHTNPCPRPLRNIANTLDQVITTAEGPGNYRMSMKFVRQRQRSDEIIVFPCEGEDPPSAHEQGPQAHDARMGLAADFKSLSLEGNLWAHMLQFWGIWPDL</sequence>
<dbReference type="OrthoDB" id="10595253at2759"/>
<reference evidence="1" key="1">
    <citation type="submission" date="2021-03" db="EMBL/GenBank/DDBJ databases">
        <authorList>
            <person name="Tagirdzhanova G."/>
        </authorList>
    </citation>
    <scope>NUCLEOTIDE SEQUENCE</scope>
</reference>
<name>A0A8H3FFE1_9LECA</name>
<dbReference type="AlphaFoldDB" id="A0A8H3FFE1"/>